<name>A0A263D5I6_9PSEU</name>
<reference evidence="1 2" key="1">
    <citation type="submission" date="2017-07" db="EMBL/GenBank/DDBJ databases">
        <title>Amycolatopsis antarcticus sp. nov., isolated from the surface of an Antarcticus brown macroalga.</title>
        <authorList>
            <person name="Wang J."/>
            <person name="Leiva S."/>
            <person name="Huang J."/>
            <person name="Huang Y."/>
        </authorList>
    </citation>
    <scope>NUCLEOTIDE SEQUENCE [LARGE SCALE GENOMIC DNA]</scope>
    <source>
        <strain evidence="1 2">AU-G6</strain>
    </source>
</reference>
<keyword evidence="2" id="KW-1185">Reference proteome</keyword>
<dbReference type="OrthoDB" id="3828616at2"/>
<dbReference type="Proteomes" id="UP000242444">
    <property type="component" value="Unassembled WGS sequence"/>
</dbReference>
<dbReference type="EMBL" id="NKYE01000007">
    <property type="protein sequence ID" value="OZM72655.1"/>
    <property type="molecule type" value="Genomic_DNA"/>
</dbReference>
<comment type="caution">
    <text evidence="1">The sequence shown here is derived from an EMBL/GenBank/DDBJ whole genome shotgun (WGS) entry which is preliminary data.</text>
</comment>
<dbReference type="RefSeq" id="WP_094863132.1">
    <property type="nucleotide sequence ID" value="NZ_NKYE01000007.1"/>
</dbReference>
<evidence type="ECO:0000313" key="1">
    <source>
        <dbReference type="EMBL" id="OZM72655.1"/>
    </source>
</evidence>
<organism evidence="1 2">
    <name type="scientific">Amycolatopsis antarctica</name>
    <dbReference type="NCBI Taxonomy" id="1854586"/>
    <lineage>
        <taxon>Bacteria</taxon>
        <taxon>Bacillati</taxon>
        <taxon>Actinomycetota</taxon>
        <taxon>Actinomycetes</taxon>
        <taxon>Pseudonocardiales</taxon>
        <taxon>Pseudonocardiaceae</taxon>
        <taxon>Amycolatopsis</taxon>
    </lineage>
</organism>
<proteinExistence type="predicted"/>
<evidence type="ECO:0000313" key="2">
    <source>
        <dbReference type="Proteomes" id="UP000242444"/>
    </source>
</evidence>
<dbReference type="AlphaFoldDB" id="A0A263D5I6"/>
<gene>
    <name evidence="1" type="ORF">CFN78_13545</name>
</gene>
<dbReference type="InParanoid" id="A0A263D5I6"/>
<accession>A0A263D5I6</accession>
<protein>
    <submittedName>
        <fullName evidence="1">Uncharacterized protein</fullName>
    </submittedName>
</protein>
<sequence length="136" mass="15122">MDVTASDLTRIPAGNLRVSCDEFAALWLAAEQRMATGSSDWYAGGVVVTCRWLAAATVRPATGAWHPARSPVTRRTVSAYPELIETEHLAAEKQLARRPVPTWLQHQPGWALGIVTTFNWVWRRVGAYPLDVDPRQ</sequence>